<reference evidence="1" key="2">
    <citation type="journal article" date="2022" name="New Phytol.">
        <title>Evolutionary transition to the ectomycorrhizal habit in the genomes of a hyperdiverse lineage of mushroom-forming fungi.</title>
        <authorList>
            <person name="Looney B."/>
            <person name="Miyauchi S."/>
            <person name="Morin E."/>
            <person name="Drula E."/>
            <person name="Courty P.E."/>
            <person name="Kohler A."/>
            <person name="Kuo A."/>
            <person name="LaButti K."/>
            <person name="Pangilinan J."/>
            <person name="Lipzen A."/>
            <person name="Riley R."/>
            <person name="Andreopoulos W."/>
            <person name="He G."/>
            <person name="Johnson J."/>
            <person name="Nolan M."/>
            <person name="Tritt A."/>
            <person name="Barry K.W."/>
            <person name="Grigoriev I.V."/>
            <person name="Nagy L.G."/>
            <person name="Hibbett D."/>
            <person name="Henrissat B."/>
            <person name="Matheny P.B."/>
            <person name="Labbe J."/>
            <person name="Martin F.M."/>
        </authorList>
    </citation>
    <scope>NUCLEOTIDE SEQUENCE</scope>
    <source>
        <strain evidence="1">FP105234-sp</strain>
    </source>
</reference>
<organism evidence="1 2">
    <name type="scientific">Auriscalpium vulgare</name>
    <dbReference type="NCBI Taxonomy" id="40419"/>
    <lineage>
        <taxon>Eukaryota</taxon>
        <taxon>Fungi</taxon>
        <taxon>Dikarya</taxon>
        <taxon>Basidiomycota</taxon>
        <taxon>Agaricomycotina</taxon>
        <taxon>Agaricomycetes</taxon>
        <taxon>Russulales</taxon>
        <taxon>Auriscalpiaceae</taxon>
        <taxon>Auriscalpium</taxon>
    </lineage>
</organism>
<protein>
    <submittedName>
        <fullName evidence="1">Uncharacterized protein</fullName>
    </submittedName>
</protein>
<keyword evidence="2" id="KW-1185">Reference proteome</keyword>
<reference evidence="1" key="1">
    <citation type="submission" date="2021-02" db="EMBL/GenBank/DDBJ databases">
        <authorList>
            <consortium name="DOE Joint Genome Institute"/>
            <person name="Ahrendt S."/>
            <person name="Looney B.P."/>
            <person name="Miyauchi S."/>
            <person name="Morin E."/>
            <person name="Drula E."/>
            <person name="Courty P.E."/>
            <person name="Chicoki N."/>
            <person name="Fauchery L."/>
            <person name="Kohler A."/>
            <person name="Kuo A."/>
            <person name="Labutti K."/>
            <person name="Pangilinan J."/>
            <person name="Lipzen A."/>
            <person name="Riley R."/>
            <person name="Andreopoulos W."/>
            <person name="He G."/>
            <person name="Johnson J."/>
            <person name="Barry K.W."/>
            <person name="Grigoriev I.V."/>
            <person name="Nagy L."/>
            <person name="Hibbett D."/>
            <person name="Henrissat B."/>
            <person name="Matheny P.B."/>
            <person name="Labbe J."/>
            <person name="Martin F."/>
        </authorList>
    </citation>
    <scope>NUCLEOTIDE SEQUENCE</scope>
    <source>
        <strain evidence="1">FP105234-sp</strain>
    </source>
</reference>
<accession>A0ACB8RVP3</accession>
<name>A0ACB8RVP3_9AGAM</name>
<gene>
    <name evidence="1" type="ORF">FA95DRAFT_1140967</name>
</gene>
<proteinExistence type="predicted"/>
<sequence>MVGGAGDEENVPGVLDGSAMSERCGGHKYSAGLPMLGRGSQRGGRKRGQPGNRPKQRRCDAKKRRRPVLTRAVAELGIEIGRRVCRKGRHLICHNSRPFLISFPQLPPSPRSPAFLTTLYDPARLPLFCLTSRLLPVHSRPIFNIFGAYLSSFPSLRGIVSTLHPSLSTCQ</sequence>
<evidence type="ECO:0000313" key="2">
    <source>
        <dbReference type="Proteomes" id="UP000814033"/>
    </source>
</evidence>
<comment type="caution">
    <text evidence="1">The sequence shown here is derived from an EMBL/GenBank/DDBJ whole genome shotgun (WGS) entry which is preliminary data.</text>
</comment>
<evidence type="ECO:0000313" key="1">
    <source>
        <dbReference type="EMBL" id="KAI0048002.1"/>
    </source>
</evidence>
<dbReference type="Proteomes" id="UP000814033">
    <property type="component" value="Unassembled WGS sequence"/>
</dbReference>
<dbReference type="EMBL" id="MU275894">
    <property type="protein sequence ID" value="KAI0048002.1"/>
    <property type="molecule type" value="Genomic_DNA"/>
</dbReference>